<organism evidence="1 2">
    <name type="scientific">Solea senegalensis</name>
    <name type="common">Senegalese sole</name>
    <dbReference type="NCBI Taxonomy" id="28829"/>
    <lineage>
        <taxon>Eukaryota</taxon>
        <taxon>Metazoa</taxon>
        <taxon>Chordata</taxon>
        <taxon>Craniata</taxon>
        <taxon>Vertebrata</taxon>
        <taxon>Euteleostomi</taxon>
        <taxon>Actinopterygii</taxon>
        <taxon>Neopterygii</taxon>
        <taxon>Teleostei</taxon>
        <taxon>Neoteleostei</taxon>
        <taxon>Acanthomorphata</taxon>
        <taxon>Carangaria</taxon>
        <taxon>Pleuronectiformes</taxon>
        <taxon>Pleuronectoidei</taxon>
        <taxon>Soleidae</taxon>
        <taxon>Solea</taxon>
    </lineage>
</organism>
<name>A0AAV6QNC9_SOLSE</name>
<dbReference type="Proteomes" id="UP000693946">
    <property type="component" value="Linkage Group LG4"/>
</dbReference>
<evidence type="ECO:0000313" key="2">
    <source>
        <dbReference type="Proteomes" id="UP000693946"/>
    </source>
</evidence>
<protein>
    <submittedName>
        <fullName evidence="1">Uncharacterized protein</fullName>
    </submittedName>
</protein>
<evidence type="ECO:0000313" key="1">
    <source>
        <dbReference type="EMBL" id="KAG7493564.1"/>
    </source>
</evidence>
<sequence>MDPDVSDDSVYDPLRAGRRGDVALQEGLTNVRRVVVVVSLVEAVIGSKQQ</sequence>
<reference evidence="1 2" key="1">
    <citation type="journal article" date="2021" name="Sci. Rep.">
        <title>Chromosome anchoring in Senegalese sole (Solea senegalensis) reveals sex-associated markers and genome rearrangements in flatfish.</title>
        <authorList>
            <person name="Guerrero-Cozar I."/>
            <person name="Gomez-Garrido J."/>
            <person name="Berbel C."/>
            <person name="Martinez-Blanch J.F."/>
            <person name="Alioto T."/>
            <person name="Claros M.G."/>
            <person name="Gagnaire P.A."/>
            <person name="Manchado M."/>
        </authorList>
    </citation>
    <scope>NUCLEOTIDE SEQUENCE [LARGE SCALE GENOMIC DNA]</scope>
    <source>
        <strain evidence="1">Sse05_10M</strain>
    </source>
</reference>
<keyword evidence="2" id="KW-1185">Reference proteome</keyword>
<dbReference type="EMBL" id="JAGKHQ010000016">
    <property type="protein sequence ID" value="KAG7493564.1"/>
    <property type="molecule type" value="Genomic_DNA"/>
</dbReference>
<gene>
    <name evidence="1" type="ORF">JOB18_012008</name>
</gene>
<comment type="caution">
    <text evidence="1">The sequence shown here is derived from an EMBL/GenBank/DDBJ whole genome shotgun (WGS) entry which is preliminary data.</text>
</comment>
<proteinExistence type="predicted"/>
<dbReference type="AlphaFoldDB" id="A0AAV6QNC9"/>
<accession>A0AAV6QNC9</accession>